<dbReference type="PhylomeDB" id="B4JEM5"/>
<dbReference type="AlphaFoldDB" id="B4JEM5"/>
<feature type="compositionally biased region" description="Polar residues" evidence="2">
    <location>
        <begin position="74"/>
        <end position="87"/>
    </location>
</feature>
<feature type="compositionally biased region" description="Acidic residues" evidence="2">
    <location>
        <begin position="106"/>
        <end position="118"/>
    </location>
</feature>
<dbReference type="eggNOG" id="ENOG502T8X0">
    <property type="taxonomic scope" value="Eukaryota"/>
</dbReference>
<feature type="compositionally biased region" description="Polar residues" evidence="2">
    <location>
        <begin position="1121"/>
        <end position="1141"/>
    </location>
</feature>
<evidence type="ECO:0000313" key="4">
    <source>
        <dbReference type="EMBL" id="EDV93156.1"/>
    </source>
</evidence>
<dbReference type="HOGENOM" id="CLU_266036_0_0_1"/>
<evidence type="ECO:0000256" key="2">
    <source>
        <dbReference type="SAM" id="MobiDB-lite"/>
    </source>
</evidence>
<keyword evidence="1" id="KW-0539">Nucleus</keyword>
<dbReference type="OMA" id="DTSPQQC"/>
<feature type="region of interest" description="Disordered" evidence="2">
    <location>
        <begin position="283"/>
        <end position="327"/>
    </location>
</feature>
<sequence length="1270" mass="142953">MASIKKEIEYELKIMEVEGAVVPSEETVTIEVDNDDVDMDGVLLVAEYQTASIDTTLAAKPTDDPLLEDKLSTKTKPSSDGDSNCSYSGPDPMGLLEPIDSSRDVDDNEDDDDDDSFDEVSSAGSGSRRISRPERWQIWMKRWRWLLHEECDGDYGFCLYCNVAINVNRNLKNIQQHNMSLYHQERENNYLSFKSSEAQVRNSCSDNEVKHEFGTDIYVAAMKQKRASEVETFNNFNWQRWLNWHQWLERVQNDGTIGLCKYCNVRMNVEFVYLRKRHETSKGHCEAQRSAQEKSSRKRKRSVSQDAEQIDPERPNSNNNNNNKTQVEDPIFVVGASVESTDPSDFWEALPDTNPAQCRCKLCDCRMAVTSFMRHLKTKVHCSNLSSQKRKLMNLNRGIWAKYADQHPWLVADPRDETLAYCHVCCRRFMYGHSEIKRKNHENSEKHQAALVAAATATAGEDAEEAAAQSEPEQFGVRSESDDDDADYIEEDDKLSTSSRSSVERAKTAQVESHQAEPVVRHFSWLRFTKDRKIQMCKYCRVRFYNESSKLRHEHSVRHKNLSQQFKARQAAQLRQARKQRRRAAKEGNVDKGDEVEEVQSNATVEIIQDNDVEPSSSTVAKQKPEFRQTPPTMRGKVLMWKERFPWLSYKRSEQRTNYGWCKLCEVSVYLSSFKYASKHQRSARHVRLRFERKRAARQMPSTDATISPVTLTTGEAKNKVAMAELQAKYEWLEPDASDENYCHCKICDTRLPIKVFFLRQHDGSRKHVDQLERLRIRSQTEGGTLTATGEAKPAAAAAAYGIEDDQETDEALSVKSECSTEEQLLSKRMRRSLEVRRILRVLRGSMGKRGDERSQLDMAKDMICSSFEIVSRLRTMERENVSRELPASSPSLHHPQASALVLPTQPRDTIDLFLESISQTMKNLPADLAAEGKAKIMQIVCDLELRGMQRTTAQPAPVTPPPPPAITVQAKETPVVRQPLRSNSMRSTVDEVVEAAAVPCSPESLSSTISVEDLTDEQQTEPANGATINLSEVTVTPKPRTAVTSNPSPTGAAAAIATVNRFNRRARDVTLKVRRLIPGKLQVSAIPDATESVRVVPISKLASTTQTHPANATNAARINGTPHLTQRNGQQQQPNHSSPNAIVKPKTPNSSSPLYTEVTNGTGTNLSGSAIIYRKIRVGNGNGNGNGTKVITFQKQQATPSQTQQPQQKSNTQQPSQSVRYSNSGIPLTSVQIQAQAQMQAQAQLRSVNLNQRTVVRPVAPNRPPPPNQ</sequence>
<feature type="region of interest" description="Disordered" evidence="2">
    <location>
        <begin position="61"/>
        <end position="127"/>
    </location>
</feature>
<dbReference type="GO" id="GO:0003677">
    <property type="term" value="F:DNA binding"/>
    <property type="evidence" value="ECO:0007669"/>
    <property type="project" value="InterPro"/>
</dbReference>
<comment type="subcellular location">
    <subcellularLocation>
        <location evidence="1">Nucleus</location>
    </subcellularLocation>
</comment>
<dbReference type="InterPro" id="IPR004210">
    <property type="entry name" value="BESS_motif"/>
</dbReference>
<feature type="region of interest" description="Disordered" evidence="2">
    <location>
        <begin position="454"/>
        <end position="513"/>
    </location>
</feature>
<dbReference type="STRING" id="7222.B4JEM5"/>
<feature type="compositionally biased region" description="Basic and acidic residues" evidence="2">
    <location>
        <begin position="61"/>
        <end position="72"/>
    </location>
</feature>
<dbReference type="Pfam" id="PF02944">
    <property type="entry name" value="BESS"/>
    <property type="match status" value="1"/>
</dbReference>
<protein>
    <submittedName>
        <fullName evidence="4">GH18425</fullName>
    </submittedName>
</protein>
<dbReference type="EMBL" id="CH916369">
    <property type="protein sequence ID" value="EDV93156.1"/>
    <property type="molecule type" value="Genomic_DNA"/>
</dbReference>
<dbReference type="FunCoup" id="B4JEM5">
    <property type="interactions" value="387"/>
</dbReference>
<dbReference type="GO" id="GO:0005634">
    <property type="term" value="C:nucleus"/>
    <property type="evidence" value="ECO:0007669"/>
    <property type="project" value="UniProtKB-SubCell"/>
</dbReference>
<evidence type="ECO:0000259" key="3">
    <source>
        <dbReference type="PROSITE" id="PS51031"/>
    </source>
</evidence>
<accession>B4JEM5</accession>
<feature type="region of interest" description="Disordered" evidence="2">
    <location>
        <begin position="1196"/>
        <end position="1224"/>
    </location>
</feature>
<gene>
    <name evidence="4" type="primary">Dgri\GH18425</name>
    <name evidence="4" type="ORF">Dgri_GH18425</name>
</gene>
<name>B4JEM5_DROGR</name>
<keyword evidence="5" id="KW-1185">Reference proteome</keyword>
<feature type="compositionally biased region" description="Low complexity" evidence="2">
    <location>
        <begin position="1196"/>
        <end position="1219"/>
    </location>
</feature>
<dbReference type="Proteomes" id="UP000001070">
    <property type="component" value="Unassembled WGS sequence"/>
</dbReference>
<feature type="region of interest" description="Disordered" evidence="2">
    <location>
        <begin position="1121"/>
        <end position="1164"/>
    </location>
</feature>
<feature type="compositionally biased region" description="Low complexity" evidence="2">
    <location>
        <begin position="454"/>
        <end position="473"/>
    </location>
</feature>
<reference evidence="4 5" key="1">
    <citation type="journal article" date="2007" name="Nature">
        <title>Evolution of genes and genomes on the Drosophila phylogeny.</title>
        <authorList>
            <consortium name="Drosophila 12 Genomes Consortium"/>
            <person name="Clark A.G."/>
            <person name="Eisen M.B."/>
            <person name="Smith D.R."/>
            <person name="Bergman C.M."/>
            <person name="Oliver B."/>
            <person name="Markow T.A."/>
            <person name="Kaufman T.C."/>
            <person name="Kellis M."/>
            <person name="Gelbart W."/>
            <person name="Iyer V.N."/>
            <person name="Pollard D.A."/>
            <person name="Sackton T.B."/>
            <person name="Larracuente A.M."/>
            <person name="Singh N.D."/>
            <person name="Abad J.P."/>
            <person name="Abt D.N."/>
            <person name="Adryan B."/>
            <person name="Aguade M."/>
            <person name="Akashi H."/>
            <person name="Anderson W.W."/>
            <person name="Aquadro C.F."/>
            <person name="Ardell D.H."/>
            <person name="Arguello R."/>
            <person name="Artieri C.G."/>
            <person name="Barbash D.A."/>
            <person name="Barker D."/>
            <person name="Barsanti P."/>
            <person name="Batterham P."/>
            <person name="Batzoglou S."/>
            <person name="Begun D."/>
            <person name="Bhutkar A."/>
            <person name="Blanco E."/>
            <person name="Bosak S.A."/>
            <person name="Bradley R.K."/>
            <person name="Brand A.D."/>
            <person name="Brent M.R."/>
            <person name="Brooks A.N."/>
            <person name="Brown R.H."/>
            <person name="Butlin R.K."/>
            <person name="Caggese C."/>
            <person name="Calvi B.R."/>
            <person name="Bernardo de Carvalho A."/>
            <person name="Caspi A."/>
            <person name="Castrezana S."/>
            <person name="Celniker S.E."/>
            <person name="Chang J.L."/>
            <person name="Chapple C."/>
            <person name="Chatterji S."/>
            <person name="Chinwalla A."/>
            <person name="Civetta A."/>
            <person name="Clifton S.W."/>
            <person name="Comeron J.M."/>
            <person name="Costello J.C."/>
            <person name="Coyne J.A."/>
            <person name="Daub J."/>
            <person name="David R.G."/>
            <person name="Delcher A.L."/>
            <person name="Delehaunty K."/>
            <person name="Do C.B."/>
            <person name="Ebling H."/>
            <person name="Edwards K."/>
            <person name="Eickbush T."/>
            <person name="Evans J.D."/>
            <person name="Filipski A."/>
            <person name="Findeiss S."/>
            <person name="Freyhult E."/>
            <person name="Fulton L."/>
            <person name="Fulton R."/>
            <person name="Garcia A.C."/>
            <person name="Gardiner A."/>
            <person name="Garfield D.A."/>
            <person name="Garvin B.E."/>
            <person name="Gibson G."/>
            <person name="Gilbert D."/>
            <person name="Gnerre S."/>
            <person name="Godfrey J."/>
            <person name="Good R."/>
            <person name="Gotea V."/>
            <person name="Gravely B."/>
            <person name="Greenberg A.J."/>
            <person name="Griffiths-Jones S."/>
            <person name="Gross S."/>
            <person name="Guigo R."/>
            <person name="Gustafson E.A."/>
            <person name="Haerty W."/>
            <person name="Hahn M.W."/>
            <person name="Halligan D.L."/>
            <person name="Halpern A.L."/>
            <person name="Halter G.M."/>
            <person name="Han M.V."/>
            <person name="Heger A."/>
            <person name="Hillier L."/>
            <person name="Hinrichs A.S."/>
            <person name="Holmes I."/>
            <person name="Hoskins R.A."/>
            <person name="Hubisz M.J."/>
            <person name="Hultmark D."/>
            <person name="Huntley M.A."/>
            <person name="Jaffe D.B."/>
            <person name="Jagadeeshan S."/>
            <person name="Jeck W.R."/>
            <person name="Johnson J."/>
            <person name="Jones C.D."/>
            <person name="Jordan W.C."/>
            <person name="Karpen G.H."/>
            <person name="Kataoka E."/>
            <person name="Keightley P.D."/>
            <person name="Kheradpour P."/>
            <person name="Kirkness E.F."/>
            <person name="Koerich L.B."/>
            <person name="Kristiansen K."/>
            <person name="Kudrna D."/>
            <person name="Kulathinal R.J."/>
            <person name="Kumar S."/>
            <person name="Kwok R."/>
            <person name="Lander E."/>
            <person name="Langley C.H."/>
            <person name="Lapoint R."/>
            <person name="Lazzaro B.P."/>
            <person name="Lee S.J."/>
            <person name="Levesque L."/>
            <person name="Li R."/>
            <person name="Lin C.F."/>
            <person name="Lin M.F."/>
            <person name="Lindblad-Toh K."/>
            <person name="Llopart A."/>
            <person name="Long M."/>
            <person name="Low L."/>
            <person name="Lozovsky E."/>
            <person name="Lu J."/>
            <person name="Luo M."/>
            <person name="Machado C.A."/>
            <person name="Makalowski W."/>
            <person name="Marzo M."/>
            <person name="Matsuda M."/>
            <person name="Matzkin L."/>
            <person name="McAllister B."/>
            <person name="McBride C.S."/>
            <person name="McKernan B."/>
            <person name="McKernan K."/>
            <person name="Mendez-Lago M."/>
            <person name="Minx P."/>
            <person name="Mollenhauer M.U."/>
            <person name="Montooth K."/>
            <person name="Mount S.M."/>
            <person name="Mu X."/>
            <person name="Myers E."/>
            <person name="Negre B."/>
            <person name="Newfeld S."/>
            <person name="Nielsen R."/>
            <person name="Noor M.A."/>
            <person name="O'Grady P."/>
            <person name="Pachter L."/>
            <person name="Papaceit M."/>
            <person name="Parisi M.J."/>
            <person name="Parisi M."/>
            <person name="Parts L."/>
            <person name="Pedersen J.S."/>
            <person name="Pesole G."/>
            <person name="Phillippy A.M."/>
            <person name="Ponting C.P."/>
            <person name="Pop M."/>
            <person name="Porcelli D."/>
            <person name="Powell J.R."/>
            <person name="Prohaska S."/>
            <person name="Pruitt K."/>
            <person name="Puig M."/>
            <person name="Quesneville H."/>
            <person name="Ram K.R."/>
            <person name="Rand D."/>
            <person name="Rasmussen M.D."/>
            <person name="Reed L.K."/>
            <person name="Reenan R."/>
            <person name="Reily A."/>
            <person name="Remington K.A."/>
            <person name="Rieger T.T."/>
            <person name="Ritchie M.G."/>
            <person name="Robin C."/>
            <person name="Rogers Y.H."/>
            <person name="Rohde C."/>
            <person name="Rozas J."/>
            <person name="Rubenfield M.J."/>
            <person name="Ruiz A."/>
            <person name="Russo S."/>
            <person name="Salzberg S.L."/>
            <person name="Sanchez-Gracia A."/>
            <person name="Saranga D.J."/>
            <person name="Sato H."/>
            <person name="Schaeffer S.W."/>
            <person name="Schatz M.C."/>
            <person name="Schlenke T."/>
            <person name="Schwartz R."/>
            <person name="Segarra C."/>
            <person name="Singh R.S."/>
            <person name="Sirot L."/>
            <person name="Sirota M."/>
            <person name="Sisneros N.B."/>
            <person name="Smith C.D."/>
            <person name="Smith T.F."/>
            <person name="Spieth J."/>
            <person name="Stage D.E."/>
            <person name="Stark A."/>
            <person name="Stephan W."/>
            <person name="Strausberg R.L."/>
            <person name="Strempel S."/>
            <person name="Sturgill D."/>
            <person name="Sutton G."/>
            <person name="Sutton G.G."/>
            <person name="Tao W."/>
            <person name="Teichmann S."/>
            <person name="Tobari Y.N."/>
            <person name="Tomimura Y."/>
            <person name="Tsolas J.M."/>
            <person name="Valente V.L."/>
            <person name="Venter E."/>
            <person name="Venter J.C."/>
            <person name="Vicario S."/>
            <person name="Vieira F.G."/>
            <person name="Vilella A.J."/>
            <person name="Villasante A."/>
            <person name="Walenz B."/>
            <person name="Wang J."/>
            <person name="Wasserman M."/>
            <person name="Watts T."/>
            <person name="Wilson D."/>
            <person name="Wilson R.K."/>
            <person name="Wing R.A."/>
            <person name="Wolfner M.F."/>
            <person name="Wong A."/>
            <person name="Wong G.K."/>
            <person name="Wu C.I."/>
            <person name="Wu G."/>
            <person name="Yamamoto D."/>
            <person name="Yang H.P."/>
            <person name="Yang S.P."/>
            <person name="Yorke J.A."/>
            <person name="Yoshida K."/>
            <person name="Zdobnov E."/>
            <person name="Zhang P."/>
            <person name="Zhang Y."/>
            <person name="Zimin A.V."/>
            <person name="Baldwin J."/>
            <person name="Abdouelleil A."/>
            <person name="Abdulkadir J."/>
            <person name="Abebe A."/>
            <person name="Abera B."/>
            <person name="Abreu J."/>
            <person name="Acer S.C."/>
            <person name="Aftuck L."/>
            <person name="Alexander A."/>
            <person name="An P."/>
            <person name="Anderson E."/>
            <person name="Anderson S."/>
            <person name="Arachi H."/>
            <person name="Azer M."/>
            <person name="Bachantsang P."/>
            <person name="Barry A."/>
            <person name="Bayul T."/>
            <person name="Berlin A."/>
            <person name="Bessette D."/>
            <person name="Bloom T."/>
            <person name="Blye J."/>
            <person name="Boguslavskiy L."/>
            <person name="Bonnet C."/>
            <person name="Boukhgalter B."/>
            <person name="Bourzgui I."/>
            <person name="Brown A."/>
            <person name="Cahill P."/>
            <person name="Channer S."/>
            <person name="Cheshatsang Y."/>
            <person name="Chuda L."/>
            <person name="Citroen M."/>
            <person name="Collymore A."/>
            <person name="Cooke P."/>
            <person name="Costello M."/>
            <person name="D'Aco K."/>
            <person name="Daza R."/>
            <person name="De Haan G."/>
            <person name="DeGray S."/>
            <person name="DeMaso C."/>
            <person name="Dhargay N."/>
            <person name="Dooley K."/>
            <person name="Dooley E."/>
            <person name="Doricent M."/>
            <person name="Dorje P."/>
            <person name="Dorjee K."/>
            <person name="Dupes A."/>
            <person name="Elong R."/>
            <person name="Falk J."/>
            <person name="Farina A."/>
            <person name="Faro S."/>
            <person name="Ferguson D."/>
            <person name="Fisher S."/>
            <person name="Foley C.D."/>
            <person name="Franke A."/>
            <person name="Friedrich D."/>
            <person name="Gadbois L."/>
            <person name="Gearin G."/>
            <person name="Gearin C.R."/>
            <person name="Giannoukos G."/>
            <person name="Goode T."/>
            <person name="Graham J."/>
            <person name="Grandbois E."/>
            <person name="Grewal S."/>
            <person name="Gyaltsen K."/>
            <person name="Hafez N."/>
            <person name="Hagos B."/>
            <person name="Hall J."/>
            <person name="Henson C."/>
            <person name="Hollinger A."/>
            <person name="Honan T."/>
            <person name="Huard M.D."/>
            <person name="Hughes L."/>
            <person name="Hurhula B."/>
            <person name="Husby M.E."/>
            <person name="Kamat A."/>
            <person name="Kanga B."/>
            <person name="Kashin S."/>
            <person name="Khazanovich D."/>
            <person name="Kisner P."/>
            <person name="Lance K."/>
            <person name="Lara M."/>
            <person name="Lee W."/>
            <person name="Lennon N."/>
            <person name="Letendre F."/>
            <person name="LeVine R."/>
            <person name="Lipovsky A."/>
            <person name="Liu X."/>
            <person name="Liu J."/>
            <person name="Liu S."/>
            <person name="Lokyitsang T."/>
            <person name="Lokyitsang Y."/>
            <person name="Lubonja R."/>
            <person name="Lui A."/>
            <person name="MacDonald P."/>
            <person name="Magnisalis V."/>
            <person name="Maru K."/>
            <person name="Matthews C."/>
            <person name="McCusker W."/>
            <person name="McDonough S."/>
            <person name="Mehta T."/>
            <person name="Meldrim J."/>
            <person name="Meneus L."/>
            <person name="Mihai O."/>
            <person name="Mihalev A."/>
            <person name="Mihova T."/>
            <person name="Mittelman R."/>
            <person name="Mlenga V."/>
            <person name="Montmayeur A."/>
            <person name="Mulrain L."/>
            <person name="Navidi A."/>
            <person name="Naylor J."/>
            <person name="Negash T."/>
            <person name="Nguyen T."/>
            <person name="Nguyen N."/>
            <person name="Nicol R."/>
            <person name="Norbu C."/>
            <person name="Norbu N."/>
            <person name="Novod N."/>
            <person name="O'Neill B."/>
            <person name="Osman S."/>
            <person name="Markiewicz E."/>
            <person name="Oyono O.L."/>
            <person name="Patti C."/>
            <person name="Phunkhang P."/>
            <person name="Pierre F."/>
            <person name="Priest M."/>
            <person name="Raghuraman S."/>
            <person name="Rege F."/>
            <person name="Reyes R."/>
            <person name="Rise C."/>
            <person name="Rogov P."/>
            <person name="Ross K."/>
            <person name="Ryan E."/>
            <person name="Settipalli S."/>
            <person name="Shea T."/>
            <person name="Sherpa N."/>
            <person name="Shi L."/>
            <person name="Shih D."/>
            <person name="Sparrow T."/>
            <person name="Spaulding J."/>
            <person name="Stalker J."/>
            <person name="Stange-Thomann N."/>
            <person name="Stavropoulos S."/>
            <person name="Stone C."/>
            <person name="Strader C."/>
            <person name="Tesfaye S."/>
            <person name="Thomson T."/>
            <person name="Thoulutsang Y."/>
            <person name="Thoulutsang D."/>
            <person name="Topham K."/>
            <person name="Topping I."/>
            <person name="Tsamla T."/>
            <person name="Vassiliev H."/>
            <person name="Vo A."/>
            <person name="Wangchuk T."/>
            <person name="Wangdi T."/>
            <person name="Weiand M."/>
            <person name="Wilkinson J."/>
            <person name="Wilson A."/>
            <person name="Yadav S."/>
            <person name="Young G."/>
            <person name="Yu Q."/>
            <person name="Zembek L."/>
            <person name="Zhong D."/>
            <person name="Zimmer A."/>
            <person name="Zwirko Z."/>
            <person name="Jaffe D.B."/>
            <person name="Alvarez P."/>
            <person name="Brockman W."/>
            <person name="Butler J."/>
            <person name="Chin C."/>
            <person name="Gnerre S."/>
            <person name="Grabherr M."/>
            <person name="Kleber M."/>
            <person name="Mauceli E."/>
            <person name="MacCallum I."/>
        </authorList>
    </citation>
    <scope>NUCLEOTIDE SEQUENCE [LARGE SCALE GENOMIC DNA]</scope>
    <source>
        <strain evidence="5">Tucson 15287-2541.00</strain>
    </source>
</reference>
<feature type="region of interest" description="Disordered" evidence="2">
    <location>
        <begin position="611"/>
        <end position="631"/>
    </location>
</feature>
<dbReference type="InParanoid" id="B4JEM5"/>
<feature type="domain" description="BESS" evidence="3">
    <location>
        <begin position="908"/>
        <end position="947"/>
    </location>
</feature>
<organism evidence="5">
    <name type="scientific">Drosophila grimshawi</name>
    <name type="common">Hawaiian fruit fly</name>
    <name type="synonym">Idiomyia grimshawi</name>
    <dbReference type="NCBI Taxonomy" id="7222"/>
    <lineage>
        <taxon>Eukaryota</taxon>
        <taxon>Metazoa</taxon>
        <taxon>Ecdysozoa</taxon>
        <taxon>Arthropoda</taxon>
        <taxon>Hexapoda</taxon>
        <taxon>Insecta</taxon>
        <taxon>Pterygota</taxon>
        <taxon>Neoptera</taxon>
        <taxon>Endopterygota</taxon>
        <taxon>Diptera</taxon>
        <taxon>Brachycera</taxon>
        <taxon>Muscomorpha</taxon>
        <taxon>Ephydroidea</taxon>
        <taxon>Drosophilidae</taxon>
        <taxon>Drosophila</taxon>
        <taxon>Hawaiian Drosophila</taxon>
    </lineage>
</organism>
<feature type="region of interest" description="Disordered" evidence="2">
    <location>
        <begin position="578"/>
        <end position="597"/>
    </location>
</feature>
<feature type="compositionally biased region" description="Polar residues" evidence="2">
    <location>
        <begin position="1148"/>
        <end position="1164"/>
    </location>
</feature>
<dbReference type="KEGG" id="dgr:6564002"/>
<proteinExistence type="predicted"/>
<feature type="compositionally biased region" description="Acidic residues" evidence="2">
    <location>
        <begin position="481"/>
        <end position="493"/>
    </location>
</feature>
<evidence type="ECO:0000256" key="1">
    <source>
        <dbReference type="PROSITE-ProRule" id="PRU00371"/>
    </source>
</evidence>
<evidence type="ECO:0000313" key="5">
    <source>
        <dbReference type="Proteomes" id="UP000001070"/>
    </source>
</evidence>
<dbReference type="OrthoDB" id="10262320at2759"/>
<feature type="compositionally biased region" description="Basic and acidic residues" evidence="2">
    <location>
        <begin position="283"/>
        <end position="295"/>
    </location>
</feature>
<dbReference type="PROSITE" id="PS51031">
    <property type="entry name" value="BESS"/>
    <property type="match status" value="1"/>
</dbReference>